<dbReference type="EMBL" id="CAJNYD010002800">
    <property type="protein sequence ID" value="CAF3444851.1"/>
    <property type="molecule type" value="Genomic_DNA"/>
</dbReference>
<protein>
    <submittedName>
        <fullName evidence="3">Uncharacterized protein</fullName>
    </submittedName>
</protein>
<keyword evidence="1" id="KW-1133">Transmembrane helix</keyword>
<keyword evidence="1" id="KW-0472">Membrane</keyword>
<evidence type="ECO:0000313" key="4">
    <source>
        <dbReference type="EMBL" id="CAF3471393.1"/>
    </source>
</evidence>
<sequence>MLTTNSPTFHRTIDSGLSYFQAIQATVLTTGTYSFKSDSLLDAYGYLYENNFNPSNPRANLLTEDDDSGGDHQFLMSYPMQYGSEYILVFTTHNPRMTGTFSILTSDPSKVNLKYLHIMPVSSSPAITCIGFSVMANVVILLMGIIIMIISGQDRHIFL</sequence>
<keyword evidence="1" id="KW-0812">Transmembrane</keyword>
<reference evidence="3" key="1">
    <citation type="submission" date="2021-02" db="EMBL/GenBank/DDBJ databases">
        <authorList>
            <person name="Nowell W R."/>
        </authorList>
    </citation>
    <scope>NUCLEOTIDE SEQUENCE</scope>
</reference>
<feature type="transmembrane region" description="Helical" evidence="1">
    <location>
        <begin position="130"/>
        <end position="150"/>
    </location>
</feature>
<gene>
    <name evidence="4" type="ORF">FME351_LOCUS14857</name>
    <name evidence="2" type="ORF">GRG538_LOCUS7455</name>
    <name evidence="3" type="ORF">LUA448_LOCUS21477</name>
</gene>
<name>A0A818DPM0_9BILA</name>
<evidence type="ECO:0000256" key="1">
    <source>
        <dbReference type="SAM" id="Phobius"/>
    </source>
</evidence>
<evidence type="ECO:0000313" key="3">
    <source>
        <dbReference type="EMBL" id="CAF3444851.1"/>
    </source>
</evidence>
<evidence type="ECO:0000313" key="5">
    <source>
        <dbReference type="Proteomes" id="UP000663833"/>
    </source>
</evidence>
<dbReference type="EMBL" id="CAJNYU010001819">
    <property type="protein sequence ID" value="CAF3471393.1"/>
    <property type="molecule type" value="Genomic_DNA"/>
</dbReference>
<proteinExistence type="predicted"/>
<comment type="caution">
    <text evidence="3">The sequence shown here is derived from an EMBL/GenBank/DDBJ whole genome shotgun (WGS) entry which is preliminary data.</text>
</comment>
<dbReference type="EMBL" id="CAJNYT010000794">
    <property type="protein sequence ID" value="CAF3372783.1"/>
    <property type="molecule type" value="Genomic_DNA"/>
</dbReference>
<accession>A0A818DPM0</accession>
<dbReference type="Proteomes" id="UP000663872">
    <property type="component" value="Unassembled WGS sequence"/>
</dbReference>
<organism evidence="3 5">
    <name type="scientific">Rotaria socialis</name>
    <dbReference type="NCBI Taxonomy" id="392032"/>
    <lineage>
        <taxon>Eukaryota</taxon>
        <taxon>Metazoa</taxon>
        <taxon>Spiralia</taxon>
        <taxon>Gnathifera</taxon>
        <taxon>Rotifera</taxon>
        <taxon>Eurotatoria</taxon>
        <taxon>Bdelloidea</taxon>
        <taxon>Philodinida</taxon>
        <taxon>Philodinidae</taxon>
        <taxon>Rotaria</taxon>
    </lineage>
</organism>
<dbReference type="AlphaFoldDB" id="A0A818DPM0"/>
<dbReference type="Proteomes" id="UP000663833">
    <property type="component" value="Unassembled WGS sequence"/>
</dbReference>
<dbReference type="Proteomes" id="UP000663869">
    <property type="component" value="Unassembled WGS sequence"/>
</dbReference>
<evidence type="ECO:0000313" key="2">
    <source>
        <dbReference type="EMBL" id="CAF3372783.1"/>
    </source>
</evidence>